<dbReference type="GeneTree" id="ENSGT00940000168743"/>
<dbReference type="InterPro" id="IPR020901">
    <property type="entry name" value="Prtase_inh_Kunz-CS"/>
</dbReference>
<dbReference type="PANTHER" id="PTHR45938:SF7">
    <property type="entry name" value="WAP, KAZAL, IMMUNOGLOBULIN, KUNITZ AND NTR DOMAIN-CONTAINING PROTEIN 2"/>
    <property type="match status" value="1"/>
</dbReference>
<dbReference type="Pfam" id="PF00095">
    <property type="entry name" value="WAP"/>
    <property type="match status" value="1"/>
</dbReference>
<keyword evidence="4" id="KW-0732">Signal</keyword>
<keyword evidence="5" id="KW-1015">Disulfide bond</keyword>
<reference evidence="9" key="2">
    <citation type="submission" date="2025-08" db="UniProtKB">
        <authorList>
            <consortium name="Ensembl"/>
        </authorList>
    </citation>
    <scope>IDENTIFICATION</scope>
</reference>
<evidence type="ECO:0000313" key="9">
    <source>
        <dbReference type="Ensembl" id="ENSACAP00000036106.1"/>
    </source>
</evidence>
<dbReference type="FunFam" id="4.10.410.10:FF:000020">
    <property type="entry name" value="Collagen, type VI, alpha 3"/>
    <property type="match status" value="1"/>
</dbReference>
<dbReference type="PROSITE" id="PS51390">
    <property type="entry name" value="WAP"/>
    <property type="match status" value="1"/>
</dbReference>
<reference evidence="9" key="3">
    <citation type="submission" date="2025-09" db="UniProtKB">
        <authorList>
            <consortium name="Ensembl"/>
        </authorList>
    </citation>
    <scope>IDENTIFICATION</scope>
</reference>
<comment type="subcellular location">
    <subcellularLocation>
        <location evidence="1">Secreted</location>
    </subcellularLocation>
</comment>
<organism evidence="9 10">
    <name type="scientific">Anolis carolinensis</name>
    <name type="common">Green anole</name>
    <name type="synonym">American chameleon</name>
    <dbReference type="NCBI Taxonomy" id="28377"/>
    <lineage>
        <taxon>Eukaryota</taxon>
        <taxon>Metazoa</taxon>
        <taxon>Chordata</taxon>
        <taxon>Craniata</taxon>
        <taxon>Vertebrata</taxon>
        <taxon>Euteleostomi</taxon>
        <taxon>Lepidosauria</taxon>
        <taxon>Squamata</taxon>
        <taxon>Bifurcata</taxon>
        <taxon>Unidentata</taxon>
        <taxon>Episquamata</taxon>
        <taxon>Toxicofera</taxon>
        <taxon>Iguania</taxon>
        <taxon>Dactyloidae</taxon>
        <taxon>Anolis</taxon>
    </lineage>
</organism>
<dbReference type="InterPro" id="IPR008197">
    <property type="entry name" value="WAP_dom"/>
</dbReference>
<proteinExistence type="inferred from homology"/>
<dbReference type="Gene3D" id="4.10.75.10">
    <property type="entry name" value="Elafin-like"/>
    <property type="match status" value="1"/>
</dbReference>
<dbReference type="SMART" id="SM00217">
    <property type="entry name" value="WAP"/>
    <property type="match status" value="1"/>
</dbReference>
<dbReference type="PANTHER" id="PTHR45938">
    <property type="entry name" value="ACP24A4-RELATED"/>
    <property type="match status" value="1"/>
</dbReference>
<dbReference type="InterPro" id="IPR036880">
    <property type="entry name" value="Kunitz_BPTI_sf"/>
</dbReference>
<evidence type="ECO:0000256" key="1">
    <source>
        <dbReference type="ARBA" id="ARBA00004613"/>
    </source>
</evidence>
<evidence type="ECO:0000313" key="10">
    <source>
        <dbReference type="Proteomes" id="UP000001646"/>
    </source>
</evidence>
<evidence type="ECO:0000256" key="4">
    <source>
        <dbReference type="ARBA" id="ARBA00022729"/>
    </source>
</evidence>
<evidence type="ECO:0000256" key="3">
    <source>
        <dbReference type="ARBA" id="ARBA00022525"/>
    </source>
</evidence>
<dbReference type="Ensembl" id="ENSACAT00000042006.1">
    <property type="protein sequence ID" value="ENSACAP00000036106.1"/>
    <property type="gene ID" value="ENSACAG00000042987.1"/>
</dbReference>
<dbReference type="AlphaFoldDB" id="A0A803TLL6"/>
<dbReference type="GO" id="GO:0007179">
    <property type="term" value="P:transforming growth factor beta receptor signaling pathway"/>
    <property type="evidence" value="ECO:0000318"/>
    <property type="project" value="GO_Central"/>
</dbReference>
<dbReference type="PROSITE" id="PS00280">
    <property type="entry name" value="BPTI_KUNITZ_1"/>
    <property type="match status" value="1"/>
</dbReference>
<dbReference type="Proteomes" id="UP000001646">
    <property type="component" value="Unplaced"/>
</dbReference>
<dbReference type="PRINTS" id="PR00759">
    <property type="entry name" value="BASICPTASE"/>
</dbReference>
<evidence type="ECO:0000256" key="5">
    <source>
        <dbReference type="ARBA" id="ARBA00023157"/>
    </source>
</evidence>
<dbReference type="PROSITE" id="PS50279">
    <property type="entry name" value="BPTI_KUNITZ_2"/>
    <property type="match status" value="2"/>
</dbReference>
<dbReference type="CDD" id="cd00109">
    <property type="entry name" value="Kunitz-type"/>
    <property type="match status" value="1"/>
</dbReference>
<dbReference type="Gene3D" id="4.10.410.10">
    <property type="entry name" value="Pancreatic trypsin inhibitor Kunitz domain"/>
    <property type="match status" value="2"/>
</dbReference>
<sequence length="234" mass="26690">MYYYDPVGTICEEFVYKGHEGNPNRFATLTECEETCRDPDTCHLPSKPGPCAEHLPRWYYDSSRGTCSEFSFGGCRSNTNNFESQEQCQQTCKGPEKPGFCPREDSPTSLMTCLKDCQCHGAQKCCSTPWGQTCRDPVQGERRRALGMRDHLGKSGAWQREVSRTWLMFQQTLGDSAEVKSPTPEKLNFRRPWDPSVNTLMHKRQTESGEPMLSSKVQVVEVEPVKQQSPFRKK</sequence>
<dbReference type="GO" id="GO:0004867">
    <property type="term" value="F:serine-type endopeptidase inhibitor activity"/>
    <property type="evidence" value="ECO:0007669"/>
    <property type="project" value="InterPro"/>
</dbReference>
<dbReference type="InParanoid" id="A0A803TLL6"/>
<feature type="domain" description="BPTI/Kunitz inhibitor" evidence="7">
    <location>
        <begin position="42"/>
        <end position="92"/>
    </location>
</feature>
<dbReference type="Pfam" id="PF00014">
    <property type="entry name" value="Kunitz_BPTI"/>
    <property type="match status" value="2"/>
</dbReference>
<evidence type="ECO:0000259" key="7">
    <source>
        <dbReference type="PROSITE" id="PS50279"/>
    </source>
</evidence>
<evidence type="ECO:0000259" key="8">
    <source>
        <dbReference type="PROSITE" id="PS51390"/>
    </source>
</evidence>
<dbReference type="SUPFAM" id="SSF57362">
    <property type="entry name" value="BPTI-like"/>
    <property type="match status" value="2"/>
</dbReference>
<dbReference type="InterPro" id="IPR036645">
    <property type="entry name" value="Elafin-like_sf"/>
</dbReference>
<keyword evidence="10" id="KW-1185">Reference proteome</keyword>
<keyword evidence="3" id="KW-0964">Secreted</keyword>
<dbReference type="SMART" id="SM00131">
    <property type="entry name" value="KU"/>
    <property type="match status" value="2"/>
</dbReference>
<dbReference type="InterPro" id="IPR002223">
    <property type="entry name" value="Kunitz_BPTI"/>
</dbReference>
<evidence type="ECO:0008006" key="11">
    <source>
        <dbReference type="Google" id="ProtNLM"/>
    </source>
</evidence>
<reference evidence="9" key="1">
    <citation type="submission" date="2009-12" db="EMBL/GenBank/DDBJ databases">
        <title>The Genome Sequence of Anolis carolinensis (Green Anole Lizard).</title>
        <authorList>
            <consortium name="The Genome Sequencing Platform"/>
            <person name="Di Palma F."/>
            <person name="Alfoldi J."/>
            <person name="Heiman D."/>
            <person name="Young S."/>
            <person name="Grabherr M."/>
            <person name="Johnson J."/>
            <person name="Lander E.S."/>
            <person name="Lindblad-Toh K."/>
        </authorList>
    </citation>
    <scope>NUCLEOTIDE SEQUENCE [LARGE SCALE GENOMIC DNA]</scope>
    <source>
        <strain evidence="9">JBL SC #1</strain>
    </source>
</reference>
<dbReference type="GO" id="GO:0050431">
    <property type="term" value="F:transforming growth factor beta binding"/>
    <property type="evidence" value="ECO:0000318"/>
    <property type="project" value="GO_Central"/>
</dbReference>
<keyword evidence="6" id="KW-0393">Immunoglobulin domain</keyword>
<dbReference type="GO" id="GO:0005615">
    <property type="term" value="C:extracellular space"/>
    <property type="evidence" value="ECO:0000318"/>
    <property type="project" value="GO_Central"/>
</dbReference>
<dbReference type="GO" id="GO:0048019">
    <property type="term" value="F:receptor antagonist activity"/>
    <property type="evidence" value="ECO:0000318"/>
    <property type="project" value="GO_Central"/>
</dbReference>
<evidence type="ECO:0000256" key="6">
    <source>
        <dbReference type="ARBA" id="ARBA00023319"/>
    </source>
</evidence>
<dbReference type="SUPFAM" id="SSF57256">
    <property type="entry name" value="Elafin-like"/>
    <property type="match status" value="1"/>
</dbReference>
<feature type="domain" description="WAP" evidence="8">
    <location>
        <begin position="94"/>
        <end position="138"/>
    </location>
</feature>
<comment type="similarity">
    <text evidence="2">Belongs to the venom Kunitz-type family.</text>
</comment>
<evidence type="ECO:0000256" key="2">
    <source>
        <dbReference type="ARBA" id="ARBA00008415"/>
    </source>
</evidence>
<accession>A0A803TLL6</accession>
<feature type="domain" description="BPTI/Kunitz inhibitor" evidence="7">
    <location>
        <begin position="1"/>
        <end position="36"/>
    </location>
</feature>
<protein>
    <recommendedName>
        <fullName evidence="11">BPTI/Kunitz inhibitor domain-containing protein</fullName>
    </recommendedName>
</protein>
<name>A0A803TLL6_ANOCA</name>